<reference evidence="2 3" key="1">
    <citation type="submission" date="2018-06" db="EMBL/GenBank/DDBJ databases">
        <authorList>
            <consortium name="Pathogen Informatics"/>
            <person name="Doyle S."/>
        </authorList>
    </citation>
    <scope>NUCLEOTIDE SEQUENCE [LARGE SCALE GENOMIC DNA]</scope>
    <source>
        <strain evidence="2 3">NCTC10738</strain>
    </source>
</reference>
<dbReference type="InterPro" id="IPR010239">
    <property type="entry name" value="CHP02001"/>
</dbReference>
<feature type="signal peptide" evidence="1">
    <location>
        <begin position="1"/>
        <end position="27"/>
    </location>
</feature>
<proteinExistence type="predicted"/>
<keyword evidence="1" id="KW-0732">Signal</keyword>
<dbReference type="EMBL" id="UGYO01000002">
    <property type="protein sequence ID" value="SUJ13117.1"/>
    <property type="molecule type" value="Genomic_DNA"/>
</dbReference>
<feature type="chain" id="PRO_5016764725" evidence="1">
    <location>
        <begin position="28"/>
        <end position="239"/>
    </location>
</feature>
<evidence type="ECO:0000256" key="1">
    <source>
        <dbReference type="SAM" id="SignalP"/>
    </source>
</evidence>
<keyword evidence="3" id="KW-1185">Reference proteome</keyword>
<protein>
    <submittedName>
        <fullName evidence="2">Bacterial protein of uncharacterized function (Gcw_chp)</fullName>
    </submittedName>
</protein>
<sequence>MGLNTMANCLKYSGLAALLTLTFAAQAEWSSTVTLVSDYSFNGVSQTDEGPALQASLDYSSENGWYLGSFASNVDFGGADDTWLELDGYAGYFYRFNENLSLDAGLAYYSYHGESFSDDYNYPEAYAKWGYQSPFGQSELNLWYSWDYFGTCAGHSIVMLAHSFELAPGHRLRLSFDRSTSDDTDKWQWQGSRGYQHYRIAYQTQYHGIDIELAGEDTSLDSDNADARLVFSLSHRFTF</sequence>
<dbReference type="Pfam" id="PF09694">
    <property type="entry name" value="Gcw_chp"/>
    <property type="match status" value="1"/>
</dbReference>
<evidence type="ECO:0000313" key="2">
    <source>
        <dbReference type="EMBL" id="SUJ13117.1"/>
    </source>
</evidence>
<gene>
    <name evidence="2" type="ORF">NCTC10738_04489</name>
</gene>
<name>A0A380C7L2_9GAMM</name>
<organism evidence="2 3">
    <name type="scientific">Shewanella algae</name>
    <dbReference type="NCBI Taxonomy" id="38313"/>
    <lineage>
        <taxon>Bacteria</taxon>
        <taxon>Pseudomonadati</taxon>
        <taxon>Pseudomonadota</taxon>
        <taxon>Gammaproteobacteria</taxon>
        <taxon>Alteromonadales</taxon>
        <taxon>Shewanellaceae</taxon>
        <taxon>Shewanella</taxon>
    </lineage>
</organism>
<dbReference type="Proteomes" id="UP000254069">
    <property type="component" value="Unassembled WGS sequence"/>
</dbReference>
<dbReference type="NCBIfam" id="TIGR02001">
    <property type="entry name" value="gcw_chp"/>
    <property type="match status" value="1"/>
</dbReference>
<dbReference type="AlphaFoldDB" id="A0A380C7L2"/>
<evidence type="ECO:0000313" key="3">
    <source>
        <dbReference type="Proteomes" id="UP000254069"/>
    </source>
</evidence>
<accession>A0A380C7L2</accession>